<dbReference type="Proteomes" id="UP000813462">
    <property type="component" value="Unassembled WGS sequence"/>
</dbReference>
<accession>A0A978UEN6</accession>
<evidence type="ECO:0000313" key="1">
    <source>
        <dbReference type="EMBL" id="KAH7513229.1"/>
    </source>
</evidence>
<gene>
    <name evidence="1" type="ORF">FEM48_Zijuj12G0174400</name>
</gene>
<dbReference type="AlphaFoldDB" id="A0A978UEN6"/>
<organism evidence="1 2">
    <name type="scientific">Ziziphus jujuba var. spinosa</name>
    <dbReference type="NCBI Taxonomy" id="714518"/>
    <lineage>
        <taxon>Eukaryota</taxon>
        <taxon>Viridiplantae</taxon>
        <taxon>Streptophyta</taxon>
        <taxon>Embryophyta</taxon>
        <taxon>Tracheophyta</taxon>
        <taxon>Spermatophyta</taxon>
        <taxon>Magnoliopsida</taxon>
        <taxon>eudicotyledons</taxon>
        <taxon>Gunneridae</taxon>
        <taxon>Pentapetalae</taxon>
        <taxon>rosids</taxon>
        <taxon>fabids</taxon>
        <taxon>Rosales</taxon>
        <taxon>Rhamnaceae</taxon>
        <taxon>Paliureae</taxon>
        <taxon>Ziziphus</taxon>
    </lineage>
</organism>
<sequence>MKDPRYSRRRLQKSMSCRTMGELELEEVKGFTDLGFIFKKEHMSPRMMSLLPGLQRLGVNKNKEKTDEIVGIEAEEKRDTITRPYLSEAWLIKKPNSPLLNLRIPKVSAAADMKKLLRFWARNVASEIQ</sequence>
<comment type="caution">
    <text evidence="1">The sequence shown here is derived from an EMBL/GenBank/DDBJ whole genome shotgun (WGS) entry which is preliminary data.</text>
</comment>
<reference evidence="1" key="1">
    <citation type="journal article" date="2021" name="Front. Plant Sci.">
        <title>Chromosome-Scale Genome Assembly for Chinese Sour Jujube and Insights Into Its Genome Evolution and Domestication Signature.</title>
        <authorList>
            <person name="Shen L.-Y."/>
            <person name="Luo H."/>
            <person name="Wang X.-L."/>
            <person name="Wang X.-M."/>
            <person name="Qiu X.-J."/>
            <person name="Liu H."/>
            <person name="Zhou S.-S."/>
            <person name="Jia K.-H."/>
            <person name="Nie S."/>
            <person name="Bao Y.-T."/>
            <person name="Zhang R.-G."/>
            <person name="Yun Q.-Z."/>
            <person name="Chai Y.-H."/>
            <person name="Lu J.-Y."/>
            <person name="Li Y."/>
            <person name="Zhao S.-W."/>
            <person name="Mao J.-F."/>
            <person name="Jia S.-G."/>
            <person name="Mao Y.-M."/>
        </authorList>
    </citation>
    <scope>NUCLEOTIDE SEQUENCE</scope>
    <source>
        <strain evidence="1">AT0</strain>
        <tissue evidence="1">Leaf</tissue>
    </source>
</reference>
<dbReference type="PANTHER" id="PTHR33785">
    <property type="entry name" value="OS06G0550800 PROTEIN"/>
    <property type="match status" value="1"/>
</dbReference>
<protein>
    <submittedName>
        <fullName evidence="1">Uncharacterized protein</fullName>
    </submittedName>
</protein>
<evidence type="ECO:0000313" key="2">
    <source>
        <dbReference type="Proteomes" id="UP000813462"/>
    </source>
</evidence>
<proteinExistence type="predicted"/>
<dbReference type="PANTHER" id="PTHR33785:SF2">
    <property type="entry name" value="DUF1685 DOMAIN-CONTAINING PROTEIN"/>
    <property type="match status" value="1"/>
</dbReference>
<name>A0A978UEN6_ZIZJJ</name>
<dbReference type="EMBL" id="JAEACU010000012">
    <property type="protein sequence ID" value="KAH7513229.1"/>
    <property type="molecule type" value="Genomic_DNA"/>
</dbReference>